<organism evidence="2 3">
    <name type="scientific">Vitis vinifera</name>
    <name type="common">Grape</name>
    <dbReference type="NCBI Taxonomy" id="29760"/>
    <lineage>
        <taxon>Eukaryota</taxon>
        <taxon>Viridiplantae</taxon>
        <taxon>Streptophyta</taxon>
        <taxon>Embryophyta</taxon>
        <taxon>Tracheophyta</taxon>
        <taxon>Spermatophyta</taxon>
        <taxon>Magnoliopsida</taxon>
        <taxon>eudicotyledons</taxon>
        <taxon>Gunneridae</taxon>
        <taxon>Pentapetalae</taxon>
        <taxon>rosids</taxon>
        <taxon>Vitales</taxon>
        <taxon>Vitaceae</taxon>
        <taxon>Viteae</taxon>
        <taxon>Vitis</taxon>
    </lineage>
</organism>
<dbReference type="SUPFAM" id="SSF56672">
    <property type="entry name" value="DNA/RNA polymerases"/>
    <property type="match status" value="1"/>
</dbReference>
<dbReference type="EMBL" id="QGNW01000299">
    <property type="protein sequence ID" value="RVW78229.1"/>
    <property type="molecule type" value="Genomic_DNA"/>
</dbReference>
<dbReference type="InterPro" id="IPR012337">
    <property type="entry name" value="RNaseH-like_sf"/>
</dbReference>
<dbReference type="AlphaFoldDB" id="A0A438H1F8"/>
<proteinExistence type="predicted"/>
<dbReference type="InterPro" id="IPR050951">
    <property type="entry name" value="Retrovirus_Pol_polyprotein"/>
</dbReference>
<name>A0A438H1F8_VITVI</name>
<dbReference type="Proteomes" id="UP000288805">
    <property type="component" value="Unassembled WGS sequence"/>
</dbReference>
<dbReference type="Gene3D" id="3.30.70.270">
    <property type="match status" value="1"/>
</dbReference>
<dbReference type="Pfam" id="PF17921">
    <property type="entry name" value="Integrase_H2C2"/>
    <property type="match status" value="1"/>
</dbReference>
<dbReference type="InterPro" id="IPR043128">
    <property type="entry name" value="Rev_trsase/Diguanyl_cyclase"/>
</dbReference>
<accession>A0A438H1F8</accession>
<dbReference type="InterPro" id="IPR041588">
    <property type="entry name" value="Integrase_H2C2"/>
</dbReference>
<gene>
    <name evidence="2" type="ORF">CK203_054712</name>
</gene>
<evidence type="ECO:0000313" key="2">
    <source>
        <dbReference type="EMBL" id="RVW78229.1"/>
    </source>
</evidence>
<dbReference type="Pfam" id="PF00078">
    <property type="entry name" value="RVT_1"/>
    <property type="match status" value="1"/>
</dbReference>
<dbReference type="GO" id="GO:0003676">
    <property type="term" value="F:nucleic acid binding"/>
    <property type="evidence" value="ECO:0007669"/>
    <property type="project" value="InterPro"/>
</dbReference>
<protein>
    <recommendedName>
        <fullName evidence="1">Integrase catalytic domain-containing protein</fullName>
    </recommendedName>
</protein>
<reference evidence="2 3" key="1">
    <citation type="journal article" date="2018" name="PLoS Genet.">
        <title>Population sequencing reveals clonal diversity and ancestral inbreeding in the grapevine cultivar Chardonnay.</title>
        <authorList>
            <person name="Roach M.J."/>
            <person name="Johnson D.L."/>
            <person name="Bohlmann J."/>
            <person name="van Vuuren H.J."/>
            <person name="Jones S.J."/>
            <person name="Pretorius I.S."/>
            <person name="Schmidt S.A."/>
            <person name="Borneman A.R."/>
        </authorList>
    </citation>
    <scope>NUCLEOTIDE SEQUENCE [LARGE SCALE GENOMIC DNA]</scope>
    <source>
        <strain evidence="3">cv. Chardonnay</strain>
        <tissue evidence="2">Leaf</tissue>
    </source>
</reference>
<dbReference type="InterPro" id="IPR001584">
    <property type="entry name" value="Integrase_cat-core"/>
</dbReference>
<dbReference type="InterPro" id="IPR036397">
    <property type="entry name" value="RNaseH_sf"/>
</dbReference>
<dbReference type="GO" id="GO:0015074">
    <property type="term" value="P:DNA integration"/>
    <property type="evidence" value="ECO:0007669"/>
    <property type="project" value="InterPro"/>
</dbReference>
<comment type="caution">
    <text evidence="2">The sequence shown here is derived from an EMBL/GenBank/DDBJ whole genome shotgun (WGS) entry which is preliminary data.</text>
</comment>
<dbReference type="PROSITE" id="PS50994">
    <property type="entry name" value="INTEGRASE"/>
    <property type="match status" value="1"/>
</dbReference>
<sequence length="547" mass="61681">MAGCFIYNGPHRARDCPKREKLSALVTADYKGDSDSETAPIVNPLQLLNVINGEAPVQKSLMHVHAMVNGVPVKALVDNFLLRAKVALIPHLGGLVVLEEKAILLREGLEDERWCLDRDQRGTVYGKLPKKLPPARPIDHKIELLLGTKAPAPSPLPDASCRIARVTEATEGVAGCRSDPALQSPIWCTSAVPKEAGWLTLHVCGLQSPQQGDHKKHKYPIPLAAELFDKLSKASYFTKLDLRSEHEKHLRLVFQRLRENRLYVKPKKCEFAQEEITFLGHKISAGLIRMDKGKVQAIMEWTVPTKVTELRSFLGLPITTEAVEALLAGSIFIVVIDNVANTFFKTQKKLSLRQARWQEFLADFKFEWLYRPGRHNTVADALSRKEVTAYITALSEVISDFNEKIKLDAEQDAAYGGLRKDLLRETHDSKWAGHPGEERTLAVLARSYYWPKMGEDVQAYVKSCLEAAKLFFSNVVKHLGCLKDIVSDRDARFTGRFWVELFRLLGSELKFSTANHPQTDEQTERINALLEEYLRHYVTATQRAGWT</sequence>
<dbReference type="InterPro" id="IPR043502">
    <property type="entry name" value="DNA/RNA_pol_sf"/>
</dbReference>
<dbReference type="InterPro" id="IPR000477">
    <property type="entry name" value="RT_dom"/>
</dbReference>
<feature type="domain" description="Integrase catalytic" evidence="1">
    <location>
        <begin position="455"/>
        <end position="547"/>
    </location>
</feature>
<evidence type="ECO:0000313" key="3">
    <source>
        <dbReference type="Proteomes" id="UP000288805"/>
    </source>
</evidence>
<dbReference type="PANTHER" id="PTHR37984:SF5">
    <property type="entry name" value="PROTEIN NYNRIN-LIKE"/>
    <property type="match status" value="1"/>
</dbReference>
<evidence type="ECO:0000259" key="1">
    <source>
        <dbReference type="PROSITE" id="PS50994"/>
    </source>
</evidence>
<dbReference type="SUPFAM" id="SSF53098">
    <property type="entry name" value="Ribonuclease H-like"/>
    <property type="match status" value="1"/>
</dbReference>
<dbReference type="Gene3D" id="3.30.420.10">
    <property type="entry name" value="Ribonuclease H-like superfamily/Ribonuclease H"/>
    <property type="match status" value="1"/>
</dbReference>
<dbReference type="PANTHER" id="PTHR37984">
    <property type="entry name" value="PROTEIN CBG26694"/>
    <property type="match status" value="1"/>
</dbReference>